<evidence type="ECO:0000313" key="5">
    <source>
        <dbReference type="EMBL" id="AMO92766.1"/>
    </source>
</evidence>
<dbReference type="Pfam" id="PF13296">
    <property type="entry name" value="T6SS_Vgr"/>
    <property type="match status" value="1"/>
</dbReference>
<dbReference type="Pfam" id="PF04717">
    <property type="entry name" value="Phage_base_V"/>
    <property type="match status" value="1"/>
</dbReference>
<dbReference type="InterPro" id="IPR018769">
    <property type="entry name" value="VgrG2_DUF2345"/>
</dbReference>
<feature type="domain" description="Putative type VI secretion system Rhs element associated Vgr" evidence="4">
    <location>
        <begin position="491"/>
        <end position="595"/>
    </location>
</feature>
<dbReference type="EMBL" id="CP013232">
    <property type="protein sequence ID" value="AMO92766.1"/>
    <property type="molecule type" value="Genomic_DNA"/>
</dbReference>
<evidence type="ECO:0000259" key="2">
    <source>
        <dbReference type="Pfam" id="PF04717"/>
    </source>
</evidence>
<dbReference type="AlphaFoldDB" id="A0A127P4K1"/>
<protein>
    <submittedName>
        <fullName evidence="5">Rhs element Vgr family protein</fullName>
    </submittedName>
</protein>
<dbReference type="Pfam" id="PF10106">
    <property type="entry name" value="DUF2345"/>
    <property type="match status" value="1"/>
</dbReference>
<proteinExistence type="inferred from homology"/>
<dbReference type="Gene3D" id="2.30.110.50">
    <property type="match status" value="1"/>
</dbReference>
<name>A0A127P4K1_9BURK</name>
<reference evidence="5 6" key="1">
    <citation type="submission" date="2015-11" db="EMBL/GenBank/DDBJ databases">
        <title>Exploring the genomic traits of fungus-feeding bacterial genus Collimonas.</title>
        <authorList>
            <person name="Song C."/>
            <person name="Schmidt R."/>
            <person name="de Jager V."/>
            <person name="Krzyzanowska D."/>
            <person name="Jongedijk E."/>
            <person name="Cankar K."/>
            <person name="Beekwilder J."/>
            <person name="van Veen A."/>
            <person name="de Boer W."/>
            <person name="van Veen J.A."/>
            <person name="Garbeva P."/>
        </authorList>
    </citation>
    <scope>NUCLEOTIDE SEQUENCE [LARGE SCALE GENOMIC DNA]</scope>
    <source>
        <strain evidence="5 6">Ter6</strain>
    </source>
</reference>
<comment type="similarity">
    <text evidence="1">Belongs to the VgrG protein family.</text>
</comment>
<dbReference type="InterPro" id="IPR006533">
    <property type="entry name" value="T6SS_Vgr_RhsGE"/>
</dbReference>
<dbReference type="Gene3D" id="4.10.220.110">
    <property type="match status" value="1"/>
</dbReference>
<dbReference type="Proteomes" id="UP000072421">
    <property type="component" value="Chromosome"/>
</dbReference>
<dbReference type="SUPFAM" id="SSF69279">
    <property type="entry name" value="Phage tail proteins"/>
    <property type="match status" value="2"/>
</dbReference>
<dbReference type="NCBIfam" id="TIGR01646">
    <property type="entry name" value="vgr_GE"/>
    <property type="match status" value="1"/>
</dbReference>
<dbReference type="InterPro" id="IPR017847">
    <property type="entry name" value="T6SS_RhsGE_Vgr_subset"/>
</dbReference>
<feature type="domain" description="Gp5/Type VI secretion system Vgr protein OB-fold" evidence="2">
    <location>
        <begin position="391"/>
        <end position="458"/>
    </location>
</feature>
<evidence type="ECO:0000256" key="1">
    <source>
        <dbReference type="ARBA" id="ARBA00005558"/>
    </source>
</evidence>
<dbReference type="SUPFAM" id="SSF69255">
    <property type="entry name" value="gp5 N-terminal domain-like"/>
    <property type="match status" value="1"/>
</dbReference>
<gene>
    <name evidence="5" type="ORF">CFter6_0035</name>
</gene>
<evidence type="ECO:0000259" key="4">
    <source>
        <dbReference type="Pfam" id="PF13296"/>
    </source>
</evidence>
<dbReference type="InterPro" id="IPR037026">
    <property type="entry name" value="Vgr_OB-fold_dom_sf"/>
</dbReference>
<evidence type="ECO:0000259" key="3">
    <source>
        <dbReference type="Pfam" id="PF10106"/>
    </source>
</evidence>
<dbReference type="Gene3D" id="3.55.50.10">
    <property type="entry name" value="Baseplate protein-like domains"/>
    <property type="match status" value="1"/>
</dbReference>
<dbReference type="NCBIfam" id="TIGR03361">
    <property type="entry name" value="VI_Rhs_Vgr"/>
    <property type="match status" value="1"/>
</dbReference>
<accession>A0A127P4K1</accession>
<organism evidence="5">
    <name type="scientific">Collimonas fungivorans</name>
    <dbReference type="NCBI Taxonomy" id="158899"/>
    <lineage>
        <taxon>Bacteria</taxon>
        <taxon>Pseudomonadati</taxon>
        <taxon>Pseudomonadota</taxon>
        <taxon>Betaproteobacteria</taxon>
        <taxon>Burkholderiales</taxon>
        <taxon>Oxalobacteraceae</taxon>
        <taxon>Collimonas</taxon>
    </lineage>
</organism>
<sequence>MRLSFPHDDGPQAQLLVNKLDAAESLSRDFAFTVELLSDDAGLALKDLQGKLFTVELVRADGSLRYFNGYCFEFRLVKTDGSISFYQARLGPWLQYLHLRKDNFIFHGKTLREQLDSIFSDYGTLPDWDFRVSGEDPAMTDAFQFDESDSNYVHRRLEAAGLLYYYEHSAQGHKLVITDDSAQAAAIDGGPEIRFQRHGGATEEDGIGEFSPVRQIVPGSVSLSGFNFKSPVPINAGVPTLNKQGNVLDIESYEYVGAYGVKNAQDADKLSRLRMEEIEAAGKHFEAAGNNRSVLPGRWYQLTGHFAFNPFGIHEEAGKNEFLILSVHHVASNNYLQQADQKADYSNRLTCIRKSIPWRPGRGFNSVATRILSPQTVTVVGPSGQGSIHTDEYGRIRVQFHWDRIGNNDEKSSAWVRVASSWAGGELGAKSIPRVGSECVVQWLDGNPDRPIVTGSVYNQRNMPPWKLATQQPLMGFRSRELTPNGGNQPGGRSNHLILDDSNGKIQAQLKSDHQHSQLSLGHITRIEDNAGRKDARGEGWELRTDGHGVVRSAKGMLITTEARGNAASHIKDMGETVQRLTSARDQHETLADMAQQAGAQEKQGQQVDIAKILKAQNDAIKGSGAGGDGNFPELSSPHLVLASPAGIESTTSGSTHIASAQNTAITTGKSLSIASGDSLFASIRQTFRLFVYKAGMKMIAAGGDIDVQALTNGINILAKLNITHTANRITIVAKEEVMINGGGSYVKYNAAGIEHGTNGIYVAHAATHSLPGPANLSTPKLPVPVKMPEQMVFNLHTLAGQSHSIPEPYELYRDGALVEHGVTDEWGRIVVKDHVPTSKYEVKLSEGSSLALPVNPENKEEPQRISNLGFRDLGDASDGLTSQV</sequence>
<dbReference type="SUPFAM" id="SSF69349">
    <property type="entry name" value="Phage fibre proteins"/>
    <property type="match status" value="1"/>
</dbReference>
<dbReference type="PATRIC" id="fig|158899.10.peg.36"/>
<evidence type="ECO:0000313" key="6">
    <source>
        <dbReference type="Proteomes" id="UP000072421"/>
    </source>
</evidence>
<feature type="domain" description="DUF2345" evidence="3">
    <location>
        <begin position="628"/>
        <end position="775"/>
    </location>
</feature>
<dbReference type="Gene3D" id="2.40.50.230">
    <property type="entry name" value="Gp5 N-terminal domain"/>
    <property type="match status" value="1"/>
</dbReference>
<dbReference type="InterPro" id="IPR006531">
    <property type="entry name" value="Gp5/Vgr_OB"/>
</dbReference>
<dbReference type="InterPro" id="IPR028244">
    <property type="entry name" value="T6SS_Rhs_Vgr_dom"/>
</dbReference>
<dbReference type="Pfam" id="PF05954">
    <property type="entry name" value="Phage_GPD"/>
    <property type="match status" value="1"/>
</dbReference>